<reference evidence="4" key="2">
    <citation type="submission" date="2020-04" db="EMBL/GenBank/DDBJ databases">
        <authorList>
            <consortium name="NCBI Genome Project"/>
        </authorList>
    </citation>
    <scope>NUCLEOTIDE SEQUENCE</scope>
    <source>
        <strain evidence="4">CBS 781.70</strain>
    </source>
</reference>
<keyword evidence="3" id="KW-1185">Reference proteome</keyword>
<sequence length="128" mass="13905">MELCLVKVLVRNSGEVKELFCREGDRRGGSREGGGGGCGSDKDPLSCGEWCVSGALNFEGGDRGIGGRGSRMVVSGKDDTGRSSICVGWTAPDQWDGGGYGCERDDFQERVRRGRRCQLCSRRFRTEC</sequence>
<gene>
    <name evidence="2 4" type="ORF">P152DRAFT_455327</name>
</gene>
<dbReference type="RefSeq" id="XP_033537241.1">
    <property type="nucleotide sequence ID" value="XM_033678767.1"/>
</dbReference>
<reference evidence="4" key="3">
    <citation type="submission" date="2025-04" db="UniProtKB">
        <authorList>
            <consortium name="RefSeq"/>
        </authorList>
    </citation>
    <scope>IDENTIFICATION</scope>
    <source>
        <strain evidence="4">CBS 781.70</strain>
    </source>
</reference>
<evidence type="ECO:0000313" key="4">
    <source>
        <dbReference type="RefSeq" id="XP_033537241.1"/>
    </source>
</evidence>
<name>A0A6G1GCI4_9PEZI</name>
<protein>
    <submittedName>
        <fullName evidence="2 4">Uncharacterized protein</fullName>
    </submittedName>
</protein>
<accession>A0A6G1GCI4</accession>
<organism evidence="2">
    <name type="scientific">Eremomyces bilateralis CBS 781.70</name>
    <dbReference type="NCBI Taxonomy" id="1392243"/>
    <lineage>
        <taxon>Eukaryota</taxon>
        <taxon>Fungi</taxon>
        <taxon>Dikarya</taxon>
        <taxon>Ascomycota</taxon>
        <taxon>Pezizomycotina</taxon>
        <taxon>Dothideomycetes</taxon>
        <taxon>Dothideomycetes incertae sedis</taxon>
        <taxon>Eremomycetales</taxon>
        <taxon>Eremomycetaceae</taxon>
        <taxon>Eremomyces</taxon>
    </lineage>
</organism>
<feature type="region of interest" description="Disordered" evidence="1">
    <location>
        <begin position="25"/>
        <end position="44"/>
    </location>
</feature>
<reference evidence="2 4" key="1">
    <citation type="submission" date="2020-01" db="EMBL/GenBank/DDBJ databases">
        <authorList>
            <consortium name="DOE Joint Genome Institute"/>
            <person name="Haridas S."/>
            <person name="Albert R."/>
            <person name="Binder M."/>
            <person name="Bloem J."/>
            <person name="Labutti K."/>
            <person name="Salamov A."/>
            <person name="Andreopoulos B."/>
            <person name="Baker S.E."/>
            <person name="Barry K."/>
            <person name="Bills G."/>
            <person name="Bluhm B.H."/>
            <person name="Cannon C."/>
            <person name="Castanera R."/>
            <person name="Culley D.E."/>
            <person name="Daum C."/>
            <person name="Ezra D."/>
            <person name="Gonzalez J.B."/>
            <person name="Henrissat B."/>
            <person name="Kuo A."/>
            <person name="Liang C."/>
            <person name="Lipzen A."/>
            <person name="Lutzoni F."/>
            <person name="Magnuson J."/>
            <person name="Mondo S."/>
            <person name="Nolan M."/>
            <person name="Ohm R."/>
            <person name="Pangilinan J."/>
            <person name="Park H.-J."/>
            <person name="Ramirez L."/>
            <person name="Alfaro M."/>
            <person name="Sun H."/>
            <person name="Tritt A."/>
            <person name="Yoshinaga Y."/>
            <person name="Zwiers L.-H."/>
            <person name="Turgeon B.G."/>
            <person name="Goodwin S.B."/>
            <person name="Spatafora J.W."/>
            <person name="Crous P.W."/>
            <person name="Grigoriev I.V."/>
        </authorList>
    </citation>
    <scope>NUCLEOTIDE SEQUENCE</scope>
    <source>
        <strain evidence="2 4">CBS 781.70</strain>
    </source>
</reference>
<dbReference type="Proteomes" id="UP000504638">
    <property type="component" value="Unplaced"/>
</dbReference>
<evidence type="ECO:0000256" key="1">
    <source>
        <dbReference type="SAM" id="MobiDB-lite"/>
    </source>
</evidence>
<dbReference type="EMBL" id="ML975151">
    <property type="protein sequence ID" value="KAF1815610.1"/>
    <property type="molecule type" value="Genomic_DNA"/>
</dbReference>
<evidence type="ECO:0000313" key="2">
    <source>
        <dbReference type="EMBL" id="KAF1815610.1"/>
    </source>
</evidence>
<dbReference type="GeneID" id="54419337"/>
<dbReference type="AlphaFoldDB" id="A0A6G1GCI4"/>
<proteinExistence type="predicted"/>
<evidence type="ECO:0000313" key="3">
    <source>
        <dbReference type="Proteomes" id="UP000504638"/>
    </source>
</evidence>